<dbReference type="AlphaFoldDB" id="A0A0S3PNL2"/>
<evidence type="ECO:0000313" key="9">
    <source>
        <dbReference type="Proteomes" id="UP000236884"/>
    </source>
</evidence>
<dbReference type="PANTHER" id="PTHR24096:SF393">
    <property type="entry name" value="LIGASE, PUTATIVE-RELATED"/>
    <property type="match status" value="1"/>
</dbReference>
<evidence type="ECO:0000259" key="7">
    <source>
        <dbReference type="Pfam" id="PF13193"/>
    </source>
</evidence>
<dbReference type="Gene3D" id="3.30.300.30">
    <property type="match status" value="1"/>
</dbReference>
<comment type="similarity">
    <text evidence="1">Belongs to the ATP-dependent AMP-binding enzyme family.</text>
</comment>
<name>A0A0S3PNL2_9BRAD</name>
<feature type="domain" description="AMP-dependent synthetase/ligase" evidence="6">
    <location>
        <begin position="67"/>
        <end position="451"/>
    </location>
</feature>
<dbReference type="Gene3D" id="3.40.50.980">
    <property type="match status" value="2"/>
</dbReference>
<dbReference type="InterPro" id="IPR020845">
    <property type="entry name" value="AMP-binding_CS"/>
</dbReference>
<dbReference type="InterPro" id="IPR045851">
    <property type="entry name" value="AMP-bd_C_sf"/>
</dbReference>
<organism evidence="8 9">
    <name type="scientific">Variibacter gotjawalensis</name>
    <dbReference type="NCBI Taxonomy" id="1333996"/>
    <lineage>
        <taxon>Bacteria</taxon>
        <taxon>Pseudomonadati</taxon>
        <taxon>Pseudomonadota</taxon>
        <taxon>Alphaproteobacteria</taxon>
        <taxon>Hyphomicrobiales</taxon>
        <taxon>Nitrobacteraceae</taxon>
        <taxon>Variibacter</taxon>
    </lineage>
</organism>
<dbReference type="EC" id="6.2.1.44" evidence="4"/>
<feature type="domain" description="AMP-binding enzyme C-terminal" evidence="7">
    <location>
        <begin position="501"/>
        <end position="577"/>
    </location>
</feature>
<dbReference type="FunFam" id="3.30.300.30:FF:000008">
    <property type="entry name" value="2,3-dihydroxybenzoate-AMP ligase"/>
    <property type="match status" value="1"/>
</dbReference>
<sequence>MSAEPALASETASLLPPGWPVISLGDAQSRLTGPGAPFEIGEAIVHGVKVRTWKNAHPTIRELVAHARANFGERPYVVLEDERATFEATIRAALGVAAFLQERGVRKGDRVAIAMRNLPEYPAVLLGTVLIGAISVALNAWWTGPELEYGLTDSGSKVLFVDGERLERIAAHVDNCPALETICVTRDAPGLGGERVVHFESVVGRIKDWHTLPDRPLPDVALDPEDPATILYTSGTTGHPKGAVGSHRNAMTCTAGQAFSATRNFLRRGEAVPAPDPNAPQRVTLLGIPFFHTTGTHAVLLPSLNVGARIVLMRRWDTEQAMQLIERERVTSAGGVPTLAWQLVEHPSRTNYDLSSLESMAYGGAPAASDLVRRIKAVFPQAAPSVGWGMTETTSTFTSQSAEEYINRPESSGPAWPVCDMKVIDDDWNTLPHGVVGELVVAGPNVIAEYWNKPEATAATIRDGWLKTGDLARMDEEGFVYIVDRKKDMLIRGGENIYCVEVEDALCKHPAVVDAAVVGIPHRTLGEEPGAVVTLGPDAHVSEQELKAFASQHIAAFKVPVRIVFSPTMLPRNANGKILKRDLKAMFV</sequence>
<dbReference type="SUPFAM" id="SSF56801">
    <property type="entry name" value="Acetyl-CoA synthetase-like"/>
    <property type="match status" value="1"/>
</dbReference>
<dbReference type="GO" id="GO:0019748">
    <property type="term" value="P:secondary metabolic process"/>
    <property type="evidence" value="ECO:0007669"/>
    <property type="project" value="TreeGrafter"/>
</dbReference>
<evidence type="ECO:0000256" key="1">
    <source>
        <dbReference type="ARBA" id="ARBA00006432"/>
    </source>
</evidence>
<dbReference type="Pfam" id="PF00501">
    <property type="entry name" value="AMP-binding"/>
    <property type="match status" value="1"/>
</dbReference>
<reference evidence="8 9" key="1">
    <citation type="submission" date="2015-08" db="EMBL/GenBank/DDBJ databases">
        <title>Investigation of the bacterial diversity of lava forest soil.</title>
        <authorList>
            <person name="Lee J.S."/>
        </authorList>
    </citation>
    <scope>NUCLEOTIDE SEQUENCE [LARGE SCALE GENOMIC DNA]</scope>
    <source>
        <strain evidence="8 9">GJW-30</strain>
    </source>
</reference>
<evidence type="ECO:0000313" key="8">
    <source>
        <dbReference type="EMBL" id="BAT57527.1"/>
    </source>
</evidence>
<proteinExistence type="inferred from homology"/>
<keyword evidence="2 8" id="KW-0436">Ligase</keyword>
<evidence type="ECO:0000256" key="3">
    <source>
        <dbReference type="ARBA" id="ARBA00051915"/>
    </source>
</evidence>
<evidence type="ECO:0000256" key="5">
    <source>
        <dbReference type="ARBA" id="ARBA00067668"/>
    </source>
</evidence>
<keyword evidence="9" id="KW-1185">Reference proteome</keyword>
<accession>A0A0S3PNL2</accession>
<dbReference type="PROSITE" id="PS00455">
    <property type="entry name" value="AMP_BINDING"/>
    <property type="match status" value="1"/>
</dbReference>
<dbReference type="KEGG" id="vgo:GJW-30_1_00032"/>
<dbReference type="RefSeq" id="WP_096350310.1">
    <property type="nucleotide sequence ID" value="NZ_AP014946.1"/>
</dbReference>
<dbReference type="PANTHER" id="PTHR24096">
    <property type="entry name" value="LONG-CHAIN-FATTY-ACID--COA LIGASE"/>
    <property type="match status" value="1"/>
</dbReference>
<gene>
    <name evidence="8" type="primary">fadD_1</name>
    <name evidence="8" type="ORF">GJW-30_1_00032</name>
</gene>
<dbReference type="Pfam" id="PF13193">
    <property type="entry name" value="AMP-binding_C"/>
    <property type="match status" value="1"/>
</dbReference>
<dbReference type="Proteomes" id="UP000236884">
    <property type="component" value="Chromosome"/>
</dbReference>
<dbReference type="GO" id="GO:0016405">
    <property type="term" value="F:CoA-ligase activity"/>
    <property type="evidence" value="ECO:0007669"/>
    <property type="project" value="TreeGrafter"/>
</dbReference>
<evidence type="ECO:0000256" key="2">
    <source>
        <dbReference type="ARBA" id="ARBA00022598"/>
    </source>
</evidence>
<protein>
    <recommendedName>
        <fullName evidence="5">3-methylmercaptopropionyl-CoA ligase</fullName>
        <ecNumber evidence="4">6.2.1.44</ecNumber>
    </recommendedName>
</protein>
<evidence type="ECO:0000256" key="4">
    <source>
        <dbReference type="ARBA" id="ARBA00066616"/>
    </source>
</evidence>
<dbReference type="InterPro" id="IPR025110">
    <property type="entry name" value="AMP-bd_C"/>
</dbReference>
<comment type="catalytic activity">
    <reaction evidence="3">
        <text>3-(methylsulfanyl)propanoate + ATP + CoA = 3-(methylsulfanyl)propanoyl-CoA + AMP + diphosphate</text>
        <dbReference type="Rhea" id="RHEA:43052"/>
        <dbReference type="ChEBI" id="CHEBI:30616"/>
        <dbReference type="ChEBI" id="CHEBI:33019"/>
        <dbReference type="ChEBI" id="CHEBI:49016"/>
        <dbReference type="ChEBI" id="CHEBI:57287"/>
        <dbReference type="ChEBI" id="CHEBI:82815"/>
        <dbReference type="ChEBI" id="CHEBI:456215"/>
        <dbReference type="EC" id="6.2.1.44"/>
    </reaction>
    <physiologicalReaction direction="left-to-right" evidence="3">
        <dbReference type="Rhea" id="RHEA:43053"/>
    </physiologicalReaction>
</comment>
<dbReference type="EMBL" id="AP014946">
    <property type="protein sequence ID" value="BAT57527.1"/>
    <property type="molecule type" value="Genomic_DNA"/>
</dbReference>
<dbReference type="InterPro" id="IPR000873">
    <property type="entry name" value="AMP-dep_synth/lig_dom"/>
</dbReference>
<dbReference type="OrthoDB" id="9803968at2"/>
<dbReference type="Gene3D" id="2.30.38.10">
    <property type="entry name" value="Luciferase, Domain 3"/>
    <property type="match status" value="1"/>
</dbReference>
<evidence type="ECO:0000259" key="6">
    <source>
        <dbReference type="Pfam" id="PF00501"/>
    </source>
</evidence>